<organism evidence="6 7">
    <name type="scientific">Gasterosteus aculeatus aculeatus</name>
    <name type="common">three-spined stickleback</name>
    <dbReference type="NCBI Taxonomy" id="481459"/>
    <lineage>
        <taxon>Eukaryota</taxon>
        <taxon>Metazoa</taxon>
        <taxon>Chordata</taxon>
        <taxon>Craniata</taxon>
        <taxon>Vertebrata</taxon>
        <taxon>Euteleostomi</taxon>
        <taxon>Actinopterygii</taxon>
        <taxon>Neopterygii</taxon>
        <taxon>Teleostei</taxon>
        <taxon>Neoteleostei</taxon>
        <taxon>Acanthomorphata</taxon>
        <taxon>Eupercaria</taxon>
        <taxon>Perciformes</taxon>
        <taxon>Cottioidei</taxon>
        <taxon>Gasterosteales</taxon>
        <taxon>Gasterosteidae</taxon>
        <taxon>Gasterosteus</taxon>
    </lineage>
</organism>
<dbReference type="PANTHER" id="PTHR18962:SF0">
    <property type="entry name" value="COILED-COIL DOMAIN-CONTAINING PROTEIN 39"/>
    <property type="match status" value="1"/>
</dbReference>
<evidence type="ECO:0000313" key="6">
    <source>
        <dbReference type="Ensembl" id="ENSGACP00000061846.1"/>
    </source>
</evidence>
<dbReference type="GeneTree" id="ENSGT00390000015010"/>
<dbReference type="PANTHER" id="PTHR18962">
    <property type="entry name" value="COILED-COIL DOMAIN-CONTAINING PROTEIN 39"/>
    <property type="match status" value="1"/>
</dbReference>
<protein>
    <recommendedName>
        <fullName evidence="2">Coiled-coil domain-containing protein 39</fullName>
    </recommendedName>
</protein>
<comment type="similarity">
    <text evidence="1">Belongs to the CCDC39 family.</text>
</comment>
<evidence type="ECO:0000256" key="5">
    <source>
        <dbReference type="SAM" id="Coils"/>
    </source>
</evidence>
<dbReference type="GO" id="GO:0060287">
    <property type="term" value="P:epithelial cilium movement involved in determination of left/right asymmetry"/>
    <property type="evidence" value="ECO:0007669"/>
    <property type="project" value="TreeGrafter"/>
</dbReference>
<accession>A0AAQ4RDM8</accession>
<evidence type="ECO:0000256" key="2">
    <source>
        <dbReference type="ARBA" id="ARBA00016725"/>
    </source>
</evidence>
<feature type="coiled-coil region" evidence="5">
    <location>
        <begin position="544"/>
        <end position="578"/>
    </location>
</feature>
<feature type="coiled-coil region" evidence="5">
    <location>
        <begin position="396"/>
        <end position="455"/>
    </location>
</feature>
<evidence type="ECO:0000256" key="4">
    <source>
        <dbReference type="ARBA" id="ARBA00045182"/>
    </source>
</evidence>
<dbReference type="GO" id="GO:0036159">
    <property type="term" value="P:inner dynein arm assembly"/>
    <property type="evidence" value="ECO:0007669"/>
    <property type="project" value="InterPro"/>
</dbReference>
<dbReference type="GO" id="GO:0005930">
    <property type="term" value="C:axoneme"/>
    <property type="evidence" value="ECO:0007669"/>
    <property type="project" value="InterPro"/>
</dbReference>
<dbReference type="AlphaFoldDB" id="A0AAQ4RDM8"/>
<dbReference type="GO" id="GO:0005576">
    <property type="term" value="C:extracellular region"/>
    <property type="evidence" value="ECO:0007669"/>
    <property type="project" value="GOC"/>
</dbReference>
<reference evidence="6" key="2">
    <citation type="submission" date="2025-08" db="UniProtKB">
        <authorList>
            <consortium name="Ensembl"/>
        </authorList>
    </citation>
    <scope>IDENTIFICATION</scope>
</reference>
<dbReference type="InterPro" id="IPR033290">
    <property type="entry name" value="CCDC39"/>
</dbReference>
<reference evidence="6" key="3">
    <citation type="submission" date="2025-09" db="UniProtKB">
        <authorList>
            <consortium name="Ensembl"/>
        </authorList>
    </citation>
    <scope>IDENTIFICATION</scope>
</reference>
<dbReference type="GO" id="GO:0060285">
    <property type="term" value="P:cilium-dependent cell motility"/>
    <property type="evidence" value="ECO:0007669"/>
    <property type="project" value="TreeGrafter"/>
</dbReference>
<comment type="function">
    <text evidence="4">Required for assembly of dynein regulatory complex (DRC) and inner dynein arm (IDA) complexes, which are responsible for ciliary beat regulation, thereby playing a central role in motility in cilia and flagella. Probably acts together with CCDC40 to form a molecular ruler that determines the 96 nanometer (nm) repeat length and arrangements of components in cilia and flagella. Not required for outer dynein arm complexes assembly.</text>
</comment>
<keyword evidence="3 5" id="KW-0175">Coiled coil</keyword>
<proteinExistence type="inferred from homology"/>
<evidence type="ECO:0000256" key="1">
    <source>
        <dbReference type="ARBA" id="ARBA00005805"/>
    </source>
</evidence>
<evidence type="ECO:0000256" key="3">
    <source>
        <dbReference type="ARBA" id="ARBA00023054"/>
    </source>
</evidence>
<feature type="coiled-coil region" evidence="5">
    <location>
        <begin position="88"/>
        <end position="122"/>
    </location>
</feature>
<dbReference type="Pfam" id="PF24161">
    <property type="entry name" value="CCDC39"/>
    <property type="match status" value="2"/>
</dbReference>
<dbReference type="Proteomes" id="UP000007635">
    <property type="component" value="Chromosome III"/>
</dbReference>
<dbReference type="Ensembl" id="ENSGACT00000036775.1">
    <property type="protein sequence ID" value="ENSGACP00000061846.1"/>
    <property type="gene ID" value="ENSGACG00000016039.2"/>
</dbReference>
<feature type="coiled-coil region" evidence="5">
    <location>
        <begin position="274"/>
        <end position="335"/>
    </location>
</feature>
<evidence type="ECO:0000313" key="7">
    <source>
        <dbReference type="Proteomes" id="UP000007635"/>
    </source>
</evidence>
<name>A0AAQ4RDM8_GASAC</name>
<reference evidence="6 7" key="1">
    <citation type="journal article" date="2021" name="G3 (Bethesda)">
        <title>Improved contiguity of the threespine stickleback genome using long-read sequencing.</title>
        <authorList>
            <person name="Nath S."/>
            <person name="Shaw D.E."/>
            <person name="White M.A."/>
        </authorList>
    </citation>
    <scope>NUCLEOTIDE SEQUENCE [LARGE SCALE GENOMIC DNA]</scope>
    <source>
        <strain evidence="6 7">Lake Benthic</strain>
    </source>
</reference>
<sequence length="673" mass="78747">MSGVVDPGSGEVGWGERFAIPELNAANKALMEEVRRGGAYDDNGDRCSFQTRWICEEALCKAKEREGELENHLTTLAERETGRLAQETAKMENDNRSLAERKNALENHIFKATQKLEEFRNQMNWDQQTMDAFLQDSECKDEDTMAIIKYAQQDEQRIKSLTMAIEKKTMEANEKHKALDKELTETLSAQIALDKTTENLQQAHLETQQLIHQWENTIKQMKHRDAAMQQSALVTPVTLRELEVQLIDCRKEFFCRKEWLQALKTKEKESIAQVSRSKDTINSLESQLRQLENDLRRQEIITAEEARLPKTHPEKEMLDLKIGQLQKDLEEKKETANSLDCYLTQKVEELIVLQNINEKDLKRLRLSKEENLVEHNVMKIEVKRMRDLLYNKAGSVLSLEKRKLQLQKAIEDREQEVKVYKDMLSLHLKISEMERQRLSDELNEKLCQIDTKKKRFEVLMYSMAAPHGDEERSQAYYITKAAQEKEELKRNGDYLDAEIRKIELENRALENTFQLFDNSNSAFRKSLNRVNESSTYEQKLQQQFRAAEETLEYKKGRVKELQRDLQSLLQEETVEKDKIEHKQSLIISLTTEKYQQGFLLCPLCPPVLKTHLKEIRSGKNTKTETFEETDIKLRELKDFNKSISNMLCEATEDKPDLRLVVEKYFMQVKKGLI</sequence>
<keyword evidence="7" id="KW-1185">Reference proteome</keyword>